<dbReference type="GO" id="GO:0016787">
    <property type="term" value="F:hydrolase activity"/>
    <property type="evidence" value="ECO:0007669"/>
    <property type="project" value="UniProtKB-KW"/>
</dbReference>
<reference evidence="3 4" key="1">
    <citation type="submission" date="2018-10" db="EMBL/GenBank/DDBJ databases">
        <title>Isolation from cow dung.</title>
        <authorList>
            <person name="Ling L."/>
        </authorList>
    </citation>
    <scope>NUCLEOTIDE SEQUENCE [LARGE SCALE GENOMIC DNA]</scope>
    <source>
        <strain evidence="3 4">NEAU-LL90</strain>
    </source>
</reference>
<gene>
    <name evidence="3" type="ORF">EBN03_26625</name>
</gene>
<evidence type="ECO:0000313" key="4">
    <source>
        <dbReference type="Proteomes" id="UP000279275"/>
    </source>
</evidence>
<proteinExistence type="predicted"/>
<evidence type="ECO:0000313" key="3">
    <source>
        <dbReference type="EMBL" id="RMI29307.1"/>
    </source>
</evidence>
<protein>
    <submittedName>
        <fullName evidence="3">Alpha/beta hydrolase</fullName>
    </submittedName>
</protein>
<dbReference type="RefSeq" id="WP_122190868.1">
    <property type="nucleotide sequence ID" value="NZ_RFFH01000015.1"/>
</dbReference>
<evidence type="ECO:0000259" key="2">
    <source>
        <dbReference type="Pfam" id="PF00561"/>
    </source>
</evidence>
<dbReference type="InterPro" id="IPR000073">
    <property type="entry name" value="AB_hydrolase_1"/>
</dbReference>
<dbReference type="EMBL" id="RFFH01000015">
    <property type="protein sequence ID" value="RMI29307.1"/>
    <property type="molecule type" value="Genomic_DNA"/>
</dbReference>
<dbReference type="OrthoDB" id="2987348at2"/>
<keyword evidence="4" id="KW-1185">Reference proteome</keyword>
<dbReference type="Proteomes" id="UP000279275">
    <property type="component" value="Unassembled WGS sequence"/>
</dbReference>
<accession>A0A3M2KUH5</accession>
<dbReference type="Gene3D" id="3.40.50.1820">
    <property type="entry name" value="alpha/beta hydrolase"/>
    <property type="match status" value="1"/>
</dbReference>
<dbReference type="PRINTS" id="PR00412">
    <property type="entry name" value="EPOXHYDRLASE"/>
</dbReference>
<comment type="caution">
    <text evidence="3">The sequence shown here is derived from an EMBL/GenBank/DDBJ whole genome shotgun (WGS) entry which is preliminary data.</text>
</comment>
<evidence type="ECO:0000256" key="1">
    <source>
        <dbReference type="ARBA" id="ARBA00022801"/>
    </source>
</evidence>
<name>A0A3M2KUH5_9NOCA</name>
<organism evidence="3 4">
    <name type="scientific">Nocardia stercoris</name>
    <dbReference type="NCBI Taxonomy" id="2483361"/>
    <lineage>
        <taxon>Bacteria</taxon>
        <taxon>Bacillati</taxon>
        <taxon>Actinomycetota</taxon>
        <taxon>Actinomycetes</taxon>
        <taxon>Mycobacteriales</taxon>
        <taxon>Nocardiaceae</taxon>
        <taxon>Nocardia</taxon>
    </lineage>
</organism>
<dbReference type="Pfam" id="PF00561">
    <property type="entry name" value="Abhydrolase_1"/>
    <property type="match status" value="1"/>
</dbReference>
<dbReference type="InterPro" id="IPR000639">
    <property type="entry name" value="Epox_hydrolase-like"/>
</dbReference>
<keyword evidence="1 3" id="KW-0378">Hydrolase</keyword>
<dbReference type="SUPFAM" id="SSF53474">
    <property type="entry name" value="alpha/beta-Hydrolases"/>
    <property type="match status" value="1"/>
</dbReference>
<feature type="domain" description="AB hydrolase-1" evidence="2">
    <location>
        <begin position="48"/>
        <end position="304"/>
    </location>
</feature>
<dbReference type="AlphaFoldDB" id="A0A3M2KUH5"/>
<dbReference type="PANTHER" id="PTHR43329">
    <property type="entry name" value="EPOXIDE HYDROLASE"/>
    <property type="match status" value="1"/>
</dbReference>
<dbReference type="InterPro" id="IPR029058">
    <property type="entry name" value="AB_hydrolase_fold"/>
</dbReference>
<sequence>MSSKPSPDPSSVRYDGPWTHRDVHANGIRFHVVEAAPAGRDFAAPGTPLVVLLHGFGDLWWSWRHQLTGLAELGFRTVAVDLRGYGDTDKPPRGYDGWTLAGDVAGLIRALGHTDATLVGHGTGGLVCWATAALHPRVVRAIAVIGSPHPIALKQAVLRDRRQRRTWLPNFLRCQPPFYGERLFTGADGAEIERMLRLRAGERWAGTEECADTAARMRSAIRIAGAAHCGLEYERWAFRSQWRPDGHRFLRAMREPITVPVLSLRGAQDRYMLDSTLRRGAHLSPRRRLVTVPDAGHFAHQENPGAVTGELAKLLTE</sequence>